<organism evidence="2 3">
    <name type="scientific">candidate division Kazan bacterium GW2011_GWB1_52_7</name>
    <dbReference type="NCBI Taxonomy" id="1620414"/>
    <lineage>
        <taxon>Bacteria</taxon>
        <taxon>Bacteria division Kazan-3B-28</taxon>
    </lineage>
</organism>
<dbReference type="EMBL" id="LCRB01000013">
    <property type="protein sequence ID" value="KKW26267.1"/>
    <property type="molecule type" value="Genomic_DNA"/>
</dbReference>
<gene>
    <name evidence="2" type="ORF">VF00_C0013G0004</name>
</gene>
<reference evidence="2 3" key="1">
    <citation type="journal article" date="2015" name="Nature">
        <title>rRNA introns, odd ribosomes, and small enigmatic genomes across a large radiation of phyla.</title>
        <authorList>
            <person name="Brown C.T."/>
            <person name="Hug L.A."/>
            <person name="Thomas B.C."/>
            <person name="Sharon I."/>
            <person name="Castelle C.J."/>
            <person name="Singh A."/>
            <person name="Wilkins M.J."/>
            <person name="Williams K.H."/>
            <person name="Banfield J.F."/>
        </authorList>
    </citation>
    <scope>NUCLEOTIDE SEQUENCE [LARGE SCALE GENOMIC DNA]</scope>
</reference>
<comment type="caution">
    <text evidence="2">The sequence shown here is derived from an EMBL/GenBank/DDBJ whole genome shotgun (WGS) entry which is preliminary data.</text>
</comment>
<feature type="transmembrane region" description="Helical" evidence="1">
    <location>
        <begin position="172"/>
        <end position="195"/>
    </location>
</feature>
<keyword evidence="1" id="KW-1133">Transmembrane helix</keyword>
<feature type="transmembrane region" description="Helical" evidence="1">
    <location>
        <begin position="132"/>
        <end position="160"/>
    </location>
</feature>
<feature type="transmembrane region" description="Helical" evidence="1">
    <location>
        <begin position="50"/>
        <end position="76"/>
    </location>
</feature>
<dbReference type="InterPro" id="IPR051790">
    <property type="entry name" value="Cytochrome_c-biogenesis_DsbD"/>
</dbReference>
<keyword evidence="1" id="KW-0472">Membrane</keyword>
<dbReference type="PANTHER" id="PTHR31272">
    <property type="entry name" value="CYTOCHROME C-TYPE BIOGENESIS PROTEIN HI_1454-RELATED"/>
    <property type="match status" value="1"/>
</dbReference>
<evidence type="ECO:0008006" key="4">
    <source>
        <dbReference type="Google" id="ProtNLM"/>
    </source>
</evidence>
<dbReference type="Proteomes" id="UP000034913">
    <property type="component" value="Unassembled WGS sequence"/>
</dbReference>
<keyword evidence="1" id="KW-0812">Transmembrane</keyword>
<evidence type="ECO:0000256" key="1">
    <source>
        <dbReference type="SAM" id="Phobius"/>
    </source>
</evidence>
<feature type="transmembrane region" description="Helical" evidence="1">
    <location>
        <begin position="216"/>
        <end position="237"/>
    </location>
</feature>
<name>A0A0G1ZEI7_UNCK3</name>
<dbReference type="AlphaFoldDB" id="A0A0G1ZEI7"/>
<dbReference type="PANTHER" id="PTHR31272:SF9">
    <property type="entry name" value="BLL1027 PROTEIN"/>
    <property type="match status" value="1"/>
</dbReference>
<proteinExistence type="predicted"/>
<evidence type="ECO:0000313" key="2">
    <source>
        <dbReference type="EMBL" id="KKW26267.1"/>
    </source>
</evidence>
<feature type="transmembrane region" description="Helical" evidence="1">
    <location>
        <begin position="12"/>
        <end position="38"/>
    </location>
</feature>
<feature type="transmembrane region" description="Helical" evidence="1">
    <location>
        <begin position="82"/>
        <end position="100"/>
    </location>
</feature>
<sequence>MIGTVSASLPTIATVLGAAAIDSVNPCAIGVLVLMISVMMTQKHSVKRMLLIGSLYIFAIFLTYLLGGLGLLYGLASIPLYIAEYISILVGSLIVLAGLIEIKDFFWYGRWFSLGIPVSISKKLHAMAENSVASFLGVAALGAFVAAVELPCTGAPYLAIITLLSQYFDSTAFLLLVLYNVVFVTPLLIILLLVASGMELTKVQEFRLKGRPYMRLLAGVLLIFLGWLLMLIANGTINLG</sequence>
<evidence type="ECO:0000313" key="3">
    <source>
        <dbReference type="Proteomes" id="UP000034913"/>
    </source>
</evidence>
<protein>
    <recommendedName>
        <fullName evidence="4">Cytochrome C biogenesis protein transmembrane domain-containing protein</fullName>
    </recommendedName>
</protein>
<accession>A0A0G1ZEI7</accession>